<feature type="domain" description="Sodium/calcium exchanger membrane region" evidence="13">
    <location>
        <begin position="383"/>
        <end position="533"/>
    </location>
</feature>
<keyword evidence="7 12" id="KW-1133">Transmembrane helix</keyword>
<feature type="transmembrane region" description="Helical" evidence="12">
    <location>
        <begin position="228"/>
        <end position="246"/>
    </location>
</feature>
<evidence type="ECO:0000256" key="6">
    <source>
        <dbReference type="ARBA" id="ARBA00022958"/>
    </source>
</evidence>
<evidence type="ECO:0000256" key="3">
    <source>
        <dbReference type="ARBA" id="ARBA00022449"/>
    </source>
</evidence>
<reference evidence="15" key="1">
    <citation type="journal article" date="2012" name="BMC Genomics">
        <title>Development and validation of genic-SSR markers in sesame by RNA-seq.</title>
        <authorList>
            <person name="Zhang H."/>
            <person name="Wei L."/>
            <person name="Miao H."/>
            <person name="Zhang T."/>
            <person name="Wang C."/>
        </authorList>
    </citation>
    <scope>NUCLEOTIDE SEQUENCE</scope>
</reference>
<evidence type="ECO:0000259" key="13">
    <source>
        <dbReference type="Pfam" id="PF01699"/>
    </source>
</evidence>
<dbReference type="Pfam" id="PF01699">
    <property type="entry name" value="Na_Ca_ex"/>
    <property type="match status" value="2"/>
</dbReference>
<feature type="transmembrane region" description="Helical" evidence="12">
    <location>
        <begin position="516"/>
        <end position="537"/>
    </location>
</feature>
<feature type="transmembrane region" description="Helical" evidence="12">
    <location>
        <begin position="12"/>
        <end position="33"/>
    </location>
</feature>
<proteinExistence type="inferred from homology"/>
<dbReference type="KEGG" id="sind:105162959"/>
<dbReference type="PANTHER" id="PTHR12266:SF36">
    <property type="entry name" value="OS10G0436900 PROTEIN"/>
    <property type="match status" value="1"/>
</dbReference>
<feature type="transmembrane region" description="Helical" evidence="12">
    <location>
        <begin position="93"/>
        <end position="111"/>
    </location>
</feature>
<evidence type="ECO:0000256" key="8">
    <source>
        <dbReference type="ARBA" id="ARBA00023053"/>
    </source>
</evidence>
<feature type="transmembrane region" description="Helical" evidence="12">
    <location>
        <begin position="480"/>
        <end position="504"/>
    </location>
</feature>
<evidence type="ECO:0000256" key="11">
    <source>
        <dbReference type="ARBA" id="ARBA00038187"/>
    </source>
</evidence>
<keyword evidence="14" id="KW-1185">Reference proteome</keyword>
<dbReference type="GO" id="GO:0006813">
    <property type="term" value="P:potassium ion transport"/>
    <property type="evidence" value="ECO:0007669"/>
    <property type="project" value="UniProtKB-KW"/>
</dbReference>
<dbReference type="OrthoDB" id="407410at2759"/>
<dbReference type="Gene3D" id="1.20.1420.30">
    <property type="entry name" value="NCX, central ion-binding region"/>
    <property type="match status" value="2"/>
</dbReference>
<dbReference type="GO" id="GO:0015297">
    <property type="term" value="F:antiporter activity"/>
    <property type="evidence" value="ECO:0007669"/>
    <property type="project" value="UniProtKB-KW"/>
</dbReference>
<dbReference type="GO" id="GO:0006814">
    <property type="term" value="P:sodium ion transport"/>
    <property type="evidence" value="ECO:0007669"/>
    <property type="project" value="UniProtKB-KW"/>
</dbReference>
<keyword evidence="6" id="KW-0630">Potassium</keyword>
<feature type="transmembrane region" description="Helical" evidence="12">
    <location>
        <begin position="131"/>
        <end position="157"/>
    </location>
</feature>
<dbReference type="GeneID" id="105162959"/>
<keyword evidence="3" id="KW-0050">Antiport</keyword>
<keyword evidence="10" id="KW-0739">Sodium transport</keyword>
<protein>
    <submittedName>
        <fullName evidence="15">Cation/calcium exchanger 1-like</fullName>
    </submittedName>
</protein>
<evidence type="ECO:0000256" key="1">
    <source>
        <dbReference type="ARBA" id="ARBA00004141"/>
    </source>
</evidence>
<dbReference type="AlphaFoldDB" id="A0A8M8V0T6"/>
<sequence length="547" mass="59020">MADQFFSKYPYATILLNLSFIFLVSCLLTAHFWTDPNPTSDHYKTADTETGCKGIQMLEIRQEKCSYVKSHEGCKTRGYIPYLHLFYCTFSPVLGYVSLSLWLILLFYLLADTASNYFCHSLVGLSKILKLSPTAAGISLLSLGNGAPDVFASIISFTGEGTADIGLNSVLGGAFFVSCVVTGIIGVSVGNDGARISRRGFTIHVGVLLLSLACLILIIAVGELSLCAALSFLSLYFIYALLVFACSEEKENENGLQDVEAPLCCYIDNEGHDGDDTAGRLPKDGKNGGVVSKILCILELPLYVPRRLTIPLVSEDKWSKPFAVSSVTLAPIALVLTWNSNSTKLRALEIGGSVGIVCGILAFRTIQSSNPPRKCIIFWLAEGFIMSVTWAYILAQELISLLVSLGYILGIDESLLGLTVLAWGNSVGDLVANVTMAQKGGTEGAQIAVSGSYAGPIFNTVVGLGLSLSFSAWSNYPASYALFVDQSVFVTVGFFMVGLIWAFVMLTKRKMVVDKYLGSGLLVIYLCFLSLQIARLLGLVEILVPNL</sequence>
<dbReference type="RefSeq" id="XP_020549706.1">
    <property type="nucleotide sequence ID" value="XM_020694047.1"/>
</dbReference>
<dbReference type="GO" id="GO:0016020">
    <property type="term" value="C:membrane"/>
    <property type="evidence" value="ECO:0007669"/>
    <property type="project" value="UniProtKB-SubCell"/>
</dbReference>
<feature type="domain" description="Sodium/calcium exchanger membrane region" evidence="13">
    <location>
        <begin position="100"/>
        <end position="244"/>
    </location>
</feature>
<feature type="transmembrane region" description="Helical" evidence="12">
    <location>
        <begin position="345"/>
        <end position="363"/>
    </location>
</feature>
<feature type="transmembrane region" description="Helical" evidence="12">
    <location>
        <begin position="201"/>
        <end position="222"/>
    </location>
</feature>
<evidence type="ECO:0000313" key="15">
    <source>
        <dbReference type="RefSeq" id="XP_020549706.1"/>
    </source>
</evidence>
<evidence type="ECO:0000256" key="12">
    <source>
        <dbReference type="SAM" id="Phobius"/>
    </source>
</evidence>
<comment type="subcellular location">
    <subcellularLocation>
        <location evidence="1">Membrane</location>
        <topology evidence="1">Multi-pass membrane protein</topology>
    </subcellularLocation>
</comment>
<keyword evidence="8" id="KW-0915">Sodium</keyword>
<dbReference type="PANTHER" id="PTHR12266">
    <property type="entry name" value="NA+/CA2+ K+ INDEPENDENT EXCHANGER"/>
    <property type="match status" value="1"/>
</dbReference>
<dbReference type="InterPro" id="IPR004837">
    <property type="entry name" value="NaCa_Exmemb"/>
</dbReference>
<evidence type="ECO:0000256" key="5">
    <source>
        <dbReference type="ARBA" id="ARBA00022692"/>
    </source>
</evidence>
<evidence type="ECO:0000256" key="9">
    <source>
        <dbReference type="ARBA" id="ARBA00023136"/>
    </source>
</evidence>
<evidence type="ECO:0000256" key="7">
    <source>
        <dbReference type="ARBA" id="ARBA00022989"/>
    </source>
</evidence>
<keyword evidence="10" id="KW-0406">Ion transport</keyword>
<keyword evidence="4" id="KW-0633">Potassium transport</keyword>
<gene>
    <name evidence="15" type="primary">LOC105162959</name>
</gene>
<feature type="transmembrane region" description="Helical" evidence="12">
    <location>
        <begin position="375"/>
        <end position="395"/>
    </location>
</feature>
<keyword evidence="5 12" id="KW-0812">Transmembrane</keyword>
<evidence type="ECO:0000313" key="14">
    <source>
        <dbReference type="Proteomes" id="UP000504604"/>
    </source>
</evidence>
<feature type="transmembrane region" description="Helical" evidence="12">
    <location>
        <begin position="169"/>
        <end position="189"/>
    </location>
</feature>
<accession>A0A8M8V0T6</accession>
<evidence type="ECO:0000256" key="2">
    <source>
        <dbReference type="ARBA" id="ARBA00022448"/>
    </source>
</evidence>
<reference evidence="15" key="2">
    <citation type="submission" date="2025-08" db="UniProtKB">
        <authorList>
            <consortium name="RefSeq"/>
        </authorList>
    </citation>
    <scope>IDENTIFICATION</scope>
</reference>
<evidence type="ECO:0000256" key="4">
    <source>
        <dbReference type="ARBA" id="ARBA00022538"/>
    </source>
</evidence>
<keyword evidence="2" id="KW-0813">Transport</keyword>
<dbReference type="GO" id="GO:0008324">
    <property type="term" value="F:monoatomic cation transmembrane transporter activity"/>
    <property type="evidence" value="ECO:0007669"/>
    <property type="project" value="TreeGrafter"/>
</dbReference>
<comment type="similarity">
    <text evidence="11">Belongs to the Ca(2+):cation antiporter (CaCA) (TC 2.A.19) family. Cation/calcium exchanger (CCX) subfamily.</text>
</comment>
<name>A0A8M8V0T6_SESIN</name>
<dbReference type="InterPro" id="IPR044880">
    <property type="entry name" value="NCX_ion-bd_dom_sf"/>
</dbReference>
<organism evidence="14 15">
    <name type="scientific">Sesamum indicum</name>
    <name type="common">Oriental sesame</name>
    <name type="synonym">Sesamum orientale</name>
    <dbReference type="NCBI Taxonomy" id="4182"/>
    <lineage>
        <taxon>Eukaryota</taxon>
        <taxon>Viridiplantae</taxon>
        <taxon>Streptophyta</taxon>
        <taxon>Embryophyta</taxon>
        <taxon>Tracheophyta</taxon>
        <taxon>Spermatophyta</taxon>
        <taxon>Magnoliopsida</taxon>
        <taxon>eudicotyledons</taxon>
        <taxon>Gunneridae</taxon>
        <taxon>Pentapetalae</taxon>
        <taxon>asterids</taxon>
        <taxon>lamiids</taxon>
        <taxon>Lamiales</taxon>
        <taxon>Pedaliaceae</taxon>
        <taxon>Sesamum</taxon>
    </lineage>
</organism>
<keyword evidence="9 12" id="KW-0472">Membrane</keyword>
<evidence type="ECO:0000256" key="10">
    <source>
        <dbReference type="ARBA" id="ARBA00023201"/>
    </source>
</evidence>
<dbReference type="InterPro" id="IPR051359">
    <property type="entry name" value="CaCA_antiporter"/>
</dbReference>
<dbReference type="Proteomes" id="UP000504604">
    <property type="component" value="Linkage group LG5"/>
</dbReference>